<evidence type="ECO:0000313" key="2">
    <source>
        <dbReference type="EMBL" id="KXT11697.1"/>
    </source>
</evidence>
<gene>
    <name evidence="2" type="ORF">AC579_6985</name>
</gene>
<organism evidence="2 3">
    <name type="scientific">Pseudocercospora musae</name>
    <dbReference type="NCBI Taxonomy" id="113226"/>
    <lineage>
        <taxon>Eukaryota</taxon>
        <taxon>Fungi</taxon>
        <taxon>Dikarya</taxon>
        <taxon>Ascomycota</taxon>
        <taxon>Pezizomycotina</taxon>
        <taxon>Dothideomycetes</taxon>
        <taxon>Dothideomycetidae</taxon>
        <taxon>Mycosphaerellales</taxon>
        <taxon>Mycosphaerellaceae</taxon>
        <taxon>Pseudocercospora</taxon>
    </lineage>
</organism>
<feature type="compositionally biased region" description="Polar residues" evidence="1">
    <location>
        <begin position="550"/>
        <end position="566"/>
    </location>
</feature>
<dbReference type="OrthoDB" id="10265971at2759"/>
<dbReference type="EMBL" id="LFZO01000185">
    <property type="protein sequence ID" value="KXT11697.1"/>
    <property type="molecule type" value="Genomic_DNA"/>
</dbReference>
<feature type="region of interest" description="Disordered" evidence="1">
    <location>
        <begin position="517"/>
        <end position="590"/>
    </location>
</feature>
<feature type="region of interest" description="Disordered" evidence="1">
    <location>
        <begin position="325"/>
        <end position="356"/>
    </location>
</feature>
<keyword evidence="3" id="KW-1185">Reference proteome</keyword>
<evidence type="ECO:0000313" key="3">
    <source>
        <dbReference type="Proteomes" id="UP000073492"/>
    </source>
</evidence>
<protein>
    <submittedName>
        <fullName evidence="2">Uncharacterized protein</fullName>
    </submittedName>
</protein>
<feature type="region of interest" description="Disordered" evidence="1">
    <location>
        <begin position="375"/>
        <end position="396"/>
    </location>
</feature>
<evidence type="ECO:0000256" key="1">
    <source>
        <dbReference type="SAM" id="MobiDB-lite"/>
    </source>
</evidence>
<feature type="compositionally biased region" description="Basic and acidic residues" evidence="1">
    <location>
        <begin position="252"/>
        <end position="266"/>
    </location>
</feature>
<dbReference type="AlphaFoldDB" id="A0A139IAC3"/>
<reference evidence="2 3" key="1">
    <citation type="submission" date="2015-07" db="EMBL/GenBank/DDBJ databases">
        <title>Comparative genomics of the Sigatoka disease complex on banana suggests a link between parallel evolutionary changes in Pseudocercospora fijiensis and Pseudocercospora eumusae and increased virulence on the banana host.</title>
        <authorList>
            <person name="Chang T.-C."/>
            <person name="Salvucci A."/>
            <person name="Crous P.W."/>
            <person name="Stergiopoulos I."/>
        </authorList>
    </citation>
    <scope>NUCLEOTIDE SEQUENCE [LARGE SCALE GENOMIC DNA]</scope>
    <source>
        <strain evidence="2 3">CBS 116634</strain>
    </source>
</reference>
<dbReference type="Proteomes" id="UP000073492">
    <property type="component" value="Unassembled WGS sequence"/>
</dbReference>
<feature type="compositionally biased region" description="Acidic residues" evidence="1">
    <location>
        <begin position="292"/>
        <end position="304"/>
    </location>
</feature>
<proteinExistence type="predicted"/>
<accession>A0A139IAC3</accession>
<name>A0A139IAC3_9PEZI</name>
<feature type="region of interest" description="Disordered" evidence="1">
    <location>
        <begin position="176"/>
        <end position="197"/>
    </location>
</feature>
<feature type="region of interest" description="Disordered" evidence="1">
    <location>
        <begin position="250"/>
        <end position="304"/>
    </location>
</feature>
<sequence>MSTYLHSSLYSFSERGREKILHDFINTVRDVSVDCCYNVDTKTFELRCPISIGAHADSVLGKIIQSRIDECEESEEQSGDDDDLIRCAESKFDALDNFAESNPVHSTQSRPSESRPIARSHIIIANVEPLKVFRLHELNEFGFLERTLAPATKKMESLFASGVTCRAARFDPNDGHVFNGRTGKNKLSTTGGPSQYEPLQLPEFGILSDDRMMSNESSENIAGDQWAMEEADENVGVNKWLLGVGRTMDSQVDPHLERPDVPKDTKQMLAKEQTHATSRARVPKGANVVSSDLEDSDEEDDESTVADFNDFLASNRLAQSARVDQELNDGGSEASDRTEKGPSFASLLPGGKLTKQNRCDSGDWSAVIARPSHSALAQSSDMQNWQRANSSKASTANDDGQWVDYGGRYAARDNIGLKGNADAIASWDRDNYQPDQDQLQRNARKKPLAIRGATPSIASTPLSISGQETATGQETAACGVRSTSASRTEASSTVAGKPIRCYADWDPTEADWKNVAAPATTNAGPKTKLIDDRDFPSSTPMKPPPGYLRQNPNTRVRVTNPDSVGNLSDLEENVMDKESENVRPSAFKMT</sequence>
<comment type="caution">
    <text evidence="2">The sequence shown here is derived from an EMBL/GenBank/DDBJ whole genome shotgun (WGS) entry which is preliminary data.</text>
</comment>